<evidence type="ECO:0000313" key="4">
    <source>
        <dbReference type="Proteomes" id="UP000193553"/>
    </source>
</evidence>
<dbReference type="EMBL" id="NAFK01000176">
    <property type="protein sequence ID" value="OSJ21968.1"/>
    <property type="molecule type" value="Genomic_DNA"/>
</dbReference>
<feature type="transmembrane region" description="Helical" evidence="1">
    <location>
        <begin position="306"/>
        <end position="330"/>
    </location>
</feature>
<proteinExistence type="predicted"/>
<protein>
    <recommendedName>
        <fullName evidence="6">Glycosyltransferase RgtA/B/C/D-like domain-containing protein</fullName>
    </recommendedName>
</protein>
<evidence type="ECO:0000256" key="1">
    <source>
        <dbReference type="SAM" id="Phobius"/>
    </source>
</evidence>
<dbReference type="Proteomes" id="UP000193553">
    <property type="component" value="Unassembled WGS sequence"/>
</dbReference>
<dbReference type="OrthoDB" id="9786218at2"/>
<feature type="transmembrane region" description="Helical" evidence="1">
    <location>
        <begin position="225"/>
        <end position="247"/>
    </location>
</feature>
<evidence type="ECO:0000313" key="2">
    <source>
        <dbReference type="EMBL" id="OSJ02964.1"/>
    </source>
</evidence>
<keyword evidence="1" id="KW-0472">Membrane</keyword>
<keyword evidence="1" id="KW-0812">Transmembrane</keyword>
<feature type="transmembrane region" description="Helical" evidence="1">
    <location>
        <begin position="129"/>
        <end position="150"/>
    </location>
</feature>
<evidence type="ECO:0008006" key="6">
    <source>
        <dbReference type="Google" id="ProtNLM"/>
    </source>
</evidence>
<feature type="transmembrane region" description="Helical" evidence="1">
    <location>
        <begin position="350"/>
        <end position="372"/>
    </location>
</feature>
<dbReference type="AlphaFoldDB" id="A0A1X3G212"/>
<comment type="caution">
    <text evidence="2">The sequence shown here is derived from an EMBL/GenBank/DDBJ whole genome shotgun (WGS) entry which is preliminary data.</text>
</comment>
<organism evidence="2 4">
    <name type="scientific">Bradyrhizobium canariense</name>
    <dbReference type="NCBI Taxonomy" id="255045"/>
    <lineage>
        <taxon>Bacteria</taxon>
        <taxon>Pseudomonadati</taxon>
        <taxon>Pseudomonadota</taxon>
        <taxon>Alphaproteobacteria</taxon>
        <taxon>Hyphomicrobiales</taxon>
        <taxon>Nitrobacteraceae</taxon>
        <taxon>Bradyrhizobium</taxon>
    </lineage>
</organism>
<accession>A0A1X3G212</accession>
<dbReference type="Proteomes" id="UP000193884">
    <property type="component" value="Unassembled WGS sequence"/>
</dbReference>
<sequence length="507" mass="56619">MDQHQVWHEPAFDKAANAISPFLLRSGIYLFLISFICLFYVLNAPLLLGHYDLGWHLAAGDIIRERNAIPLRDPWSFTHGDKPWLNLSWLWDALASATFQYAGFGGLVLLTVACGAAIVGILTAISLGYGASAIAVCVSVFLACLLYPAYEASPNMYLAVSPNACTMLFCVVFYRECLRRTRWFVLPVLMVLWANLHGGFLLGFFVIGVFCGGAVLRTAWADLRILALAGIGCLAATFVNPLGWNIYAGAAATMGHFVQGNIGEWLSYYHNMEMPGSIPGILYMLAFVALELRYRNSRPIPLEPRLMSWLFLILGLYQFRYIAFFFIFSTAPMALHLSRLLPERLTGRDVRGALLAAGIVGLGTLPMAYLNVAPAFALPPMLSSEDAGYLQKHLAGRRVLNNWNVGGYLIFATHGTVPPFVDGRAATAYPDDLLRDYFELVSWEIDEAAWDMVLDKYRIDAVLWVKAHEQLRRFLVERRGWREQYTGAYETVYVRPQSGLAGEAKRQ</sequence>
<evidence type="ECO:0000313" key="5">
    <source>
        <dbReference type="Proteomes" id="UP000193884"/>
    </source>
</evidence>
<name>A0A1X3G212_9BRAD</name>
<keyword evidence="1" id="KW-1133">Transmembrane helix</keyword>
<feature type="transmembrane region" description="Helical" evidence="1">
    <location>
        <begin position="22"/>
        <end position="42"/>
    </location>
</feature>
<dbReference type="EMBL" id="NAFI01000188">
    <property type="protein sequence ID" value="OSJ02964.1"/>
    <property type="molecule type" value="Genomic_DNA"/>
</dbReference>
<dbReference type="RefSeq" id="WP_085362036.1">
    <property type="nucleotide sequence ID" value="NZ_NAFC01000143.1"/>
</dbReference>
<feature type="transmembrane region" description="Helical" evidence="1">
    <location>
        <begin position="276"/>
        <end position="294"/>
    </location>
</feature>
<feature type="transmembrane region" description="Helical" evidence="1">
    <location>
        <begin position="99"/>
        <end position="122"/>
    </location>
</feature>
<feature type="transmembrane region" description="Helical" evidence="1">
    <location>
        <begin position="156"/>
        <end position="174"/>
    </location>
</feature>
<evidence type="ECO:0000313" key="3">
    <source>
        <dbReference type="EMBL" id="OSJ21968.1"/>
    </source>
</evidence>
<gene>
    <name evidence="3" type="ORF">BST63_34085</name>
    <name evidence="2" type="ORF">BSZ18_35285</name>
</gene>
<keyword evidence="5" id="KW-1185">Reference proteome</keyword>
<reference evidence="4 5" key="1">
    <citation type="submission" date="2017-03" db="EMBL/GenBank/DDBJ databases">
        <title>Whole genome sequences of fourteen strains of Bradyrhizobium canariense and one strain of Bradyrhizobium japonicum isolated from Lupinus (Papilionoideae: Genisteae) species in Algeria.</title>
        <authorList>
            <person name="Crovadore J."/>
            <person name="Chekireb D."/>
            <person name="Brachmann A."/>
            <person name="Chablais R."/>
            <person name="Cochard B."/>
            <person name="Lefort F."/>
        </authorList>
    </citation>
    <scope>NUCLEOTIDE SEQUENCE [LARGE SCALE GENOMIC DNA]</scope>
    <source>
        <strain evidence="2 4">UBMA195</strain>
        <strain evidence="3 5">UBMAN05</strain>
    </source>
</reference>